<dbReference type="InterPro" id="IPR025824">
    <property type="entry name" value="OB-fold_nuc-bd_dom"/>
</dbReference>
<proteinExistence type="inferred from homology"/>
<evidence type="ECO:0000313" key="8">
    <source>
        <dbReference type="EMBL" id="ACO74093.1"/>
    </source>
</evidence>
<evidence type="ECO:0000259" key="6">
    <source>
        <dbReference type="Pfam" id="PF02601"/>
    </source>
</evidence>
<comment type="subunit">
    <text evidence="5">Heterooligomer composed of large and small subunits.</text>
</comment>
<sequence>MTPATGKRYTLRERFRDSQAGPERWPVQKPANAYPARLFSGHPQILWITLWGKVARSGQSLDRRGFYWVACFVGKYFLFKKINNLKLSSGFLSRHDTATFPSTPARQICGWLDKHQENRSHMTIQNNIISVSELNRIARELLETAIPPVWISGEISNLTLAASGHAYFSLKDERAQIRAVMFRNRLSQLGFRPKEGLRVEVRGTVSLYEARGDYQINVSQMQEAGLGALYAAFEALKTRLAAEGLFDNQLKRPLPAHPKVIGIVTSLQAAALRDVLTTLRRRAPQIPVVLYPTQVQGDTAPAQILAAIEAASRRQDADVLIVCRGGGSIEDLWAFNDEQVARAIRACRLPVISGVGHETDFTIADFAADVRAPTPTAAAELVSPDRDALLARLAELDFRLGRAMHHRLDRASQQLDRLALRLTHPGERIARQRERLAQAEYRLHQHWARRQELARLRVVHLQTRLLRARPSQERQQALLASNRQQLARAISTQLERQHHRLAALSARLDALDPQAVLARGYAIVENARGQAVLDPAALAQNERVTLRLALGNTGARIDRPPQQGELPV</sequence>
<keyword evidence="9" id="KW-1185">Reference proteome</keyword>
<feature type="domain" description="Exonuclease VII large subunit C-terminal" evidence="6">
    <location>
        <begin position="245"/>
        <end position="554"/>
    </location>
</feature>
<keyword evidence="2 5" id="KW-0540">Nuclease</keyword>
<dbReference type="GO" id="GO:0008855">
    <property type="term" value="F:exodeoxyribonuclease VII activity"/>
    <property type="evidence" value="ECO:0007669"/>
    <property type="project" value="UniProtKB-UniRule"/>
</dbReference>
<accession>C1D6I6</accession>
<dbReference type="InterPro" id="IPR003753">
    <property type="entry name" value="Exonuc_VII_L"/>
</dbReference>
<dbReference type="eggNOG" id="COG1570">
    <property type="taxonomic scope" value="Bacteria"/>
</dbReference>
<dbReference type="InterPro" id="IPR020579">
    <property type="entry name" value="Exonuc_VII_lsu_C"/>
</dbReference>
<dbReference type="GO" id="GO:0009318">
    <property type="term" value="C:exodeoxyribonuclease VII complex"/>
    <property type="evidence" value="ECO:0007669"/>
    <property type="project" value="UniProtKB-UniRule"/>
</dbReference>
<dbReference type="HOGENOM" id="CLU_023625_2_0_4"/>
<keyword evidence="1 5" id="KW-0963">Cytoplasm</keyword>
<dbReference type="GO" id="GO:0006308">
    <property type="term" value="P:DNA catabolic process"/>
    <property type="evidence" value="ECO:0007669"/>
    <property type="project" value="UniProtKB-UniRule"/>
</dbReference>
<gene>
    <name evidence="5 8" type="primary">xseA</name>
    <name evidence="8" type="ordered locus">LHK_01101</name>
</gene>
<comment type="similarity">
    <text evidence="5">Belongs to the XseA family.</text>
</comment>
<comment type="catalytic activity">
    <reaction evidence="5">
        <text>Exonucleolytic cleavage in either 5'- to 3'- or 3'- to 5'-direction to yield nucleoside 5'-phosphates.</text>
        <dbReference type="EC" id="3.1.11.6"/>
    </reaction>
</comment>
<dbReference type="GO" id="GO:0003676">
    <property type="term" value="F:nucleic acid binding"/>
    <property type="evidence" value="ECO:0007669"/>
    <property type="project" value="InterPro"/>
</dbReference>
<comment type="function">
    <text evidence="5">Bidirectionally degrades single-stranded DNA into large acid-insoluble oligonucleotides, which are then degraded further into small acid-soluble oligonucleotides.</text>
</comment>
<organism evidence="8 9">
    <name type="scientific">Laribacter hongkongensis (strain HLHK9)</name>
    <dbReference type="NCBI Taxonomy" id="557598"/>
    <lineage>
        <taxon>Bacteria</taxon>
        <taxon>Pseudomonadati</taxon>
        <taxon>Pseudomonadota</taxon>
        <taxon>Betaproteobacteria</taxon>
        <taxon>Neisseriales</taxon>
        <taxon>Aquaspirillaceae</taxon>
        <taxon>Laribacter</taxon>
    </lineage>
</organism>
<protein>
    <recommendedName>
        <fullName evidence="5">Exodeoxyribonuclease 7 large subunit</fullName>
        <ecNumber evidence="5">3.1.11.6</ecNumber>
    </recommendedName>
    <alternativeName>
        <fullName evidence="5">Exodeoxyribonuclease VII large subunit</fullName>
        <shortName evidence="5">Exonuclease VII large subunit</shortName>
    </alternativeName>
</protein>
<evidence type="ECO:0000259" key="7">
    <source>
        <dbReference type="Pfam" id="PF13742"/>
    </source>
</evidence>
<dbReference type="KEGG" id="lhk:LHK_01101"/>
<reference evidence="8 9" key="1">
    <citation type="journal article" date="2009" name="PLoS Genet.">
        <title>The complete genome and proteome of Laribacter hongkongensis reveal potential mechanisms for adaptations to different temperatures and habitats.</title>
        <authorList>
            <person name="Woo P.C."/>
            <person name="Lau S.K."/>
            <person name="Tse H."/>
            <person name="Teng J.L."/>
            <person name="Curreem S.O."/>
            <person name="Tsang A.K."/>
            <person name="Fan R.Y."/>
            <person name="Wong G.K."/>
            <person name="Huang Y."/>
            <person name="Loman N.J."/>
            <person name="Snyder L.A."/>
            <person name="Cai J.J."/>
            <person name="Huang J.D."/>
            <person name="Mak W."/>
            <person name="Pallen M.J."/>
            <person name="Lok S."/>
            <person name="Yuen K.Y."/>
        </authorList>
    </citation>
    <scope>NUCLEOTIDE SEQUENCE [LARGE SCALE GENOMIC DNA]</scope>
    <source>
        <strain evidence="8 9">HLHK9</strain>
    </source>
</reference>
<feature type="domain" description="OB-fold nucleic acid binding" evidence="7">
    <location>
        <begin position="129"/>
        <end position="222"/>
    </location>
</feature>
<evidence type="ECO:0000313" key="9">
    <source>
        <dbReference type="Proteomes" id="UP000002010"/>
    </source>
</evidence>
<dbReference type="NCBIfam" id="TIGR00237">
    <property type="entry name" value="xseA"/>
    <property type="match status" value="1"/>
</dbReference>
<comment type="subcellular location">
    <subcellularLocation>
        <location evidence="5">Cytoplasm</location>
    </subcellularLocation>
</comment>
<evidence type="ECO:0000256" key="4">
    <source>
        <dbReference type="ARBA" id="ARBA00022839"/>
    </source>
</evidence>
<evidence type="ECO:0000256" key="5">
    <source>
        <dbReference type="HAMAP-Rule" id="MF_00378"/>
    </source>
</evidence>
<dbReference type="AlphaFoldDB" id="C1D6I6"/>
<dbReference type="EC" id="3.1.11.6" evidence="5"/>
<dbReference type="Pfam" id="PF02601">
    <property type="entry name" value="Exonuc_VII_L"/>
    <property type="match status" value="1"/>
</dbReference>
<dbReference type="HAMAP" id="MF_00378">
    <property type="entry name" value="Exonuc_7_L"/>
    <property type="match status" value="1"/>
</dbReference>
<dbReference type="STRING" id="557598.LHK_01101"/>
<keyword evidence="4 5" id="KW-0269">Exonuclease</keyword>
<dbReference type="PANTHER" id="PTHR30008">
    <property type="entry name" value="EXODEOXYRIBONUCLEASE 7 LARGE SUBUNIT"/>
    <property type="match status" value="1"/>
</dbReference>
<evidence type="ECO:0000256" key="1">
    <source>
        <dbReference type="ARBA" id="ARBA00022490"/>
    </source>
</evidence>
<dbReference type="Pfam" id="PF13742">
    <property type="entry name" value="tRNA_anti_2"/>
    <property type="match status" value="1"/>
</dbReference>
<dbReference type="GO" id="GO:0005737">
    <property type="term" value="C:cytoplasm"/>
    <property type="evidence" value="ECO:0007669"/>
    <property type="project" value="UniProtKB-SubCell"/>
</dbReference>
<evidence type="ECO:0000256" key="2">
    <source>
        <dbReference type="ARBA" id="ARBA00022722"/>
    </source>
</evidence>
<dbReference type="PANTHER" id="PTHR30008:SF0">
    <property type="entry name" value="EXODEOXYRIBONUCLEASE 7 LARGE SUBUNIT"/>
    <property type="match status" value="1"/>
</dbReference>
<keyword evidence="3 5" id="KW-0378">Hydrolase</keyword>
<evidence type="ECO:0000256" key="3">
    <source>
        <dbReference type="ARBA" id="ARBA00022801"/>
    </source>
</evidence>
<dbReference type="CDD" id="cd04489">
    <property type="entry name" value="ExoVII_LU_OBF"/>
    <property type="match status" value="1"/>
</dbReference>
<dbReference type="EMBL" id="CP001154">
    <property type="protein sequence ID" value="ACO74093.1"/>
    <property type="molecule type" value="Genomic_DNA"/>
</dbReference>
<dbReference type="Proteomes" id="UP000002010">
    <property type="component" value="Chromosome"/>
</dbReference>
<name>C1D6I6_LARHH</name>